<evidence type="ECO:0000313" key="2">
    <source>
        <dbReference type="Proteomes" id="UP001224644"/>
    </source>
</evidence>
<gene>
    <name evidence="1" type="ORF">QWZ12_15915</name>
</gene>
<dbReference type="EMBL" id="JAUFPX010000015">
    <property type="protein sequence ID" value="MDN3592084.1"/>
    <property type="molecule type" value="Genomic_DNA"/>
</dbReference>
<keyword evidence="2" id="KW-1185">Reference proteome</keyword>
<dbReference type="Proteomes" id="UP001224644">
    <property type="component" value="Unassembled WGS sequence"/>
</dbReference>
<protein>
    <submittedName>
        <fullName evidence="1">Uncharacterized protein</fullName>
    </submittedName>
</protein>
<reference evidence="2" key="1">
    <citation type="journal article" date="2019" name="Int. J. Syst. Evol. Microbiol.">
        <title>The Global Catalogue of Microorganisms (GCM) 10K type strain sequencing project: providing services to taxonomists for standard genome sequencing and annotation.</title>
        <authorList>
            <consortium name="The Broad Institute Genomics Platform"/>
            <consortium name="The Broad Institute Genome Sequencing Center for Infectious Disease"/>
            <person name="Wu L."/>
            <person name="Ma J."/>
        </authorList>
    </citation>
    <scope>NUCLEOTIDE SEQUENCE [LARGE SCALE GENOMIC DNA]</scope>
    <source>
        <strain evidence="2">CECT 7069</strain>
    </source>
</reference>
<dbReference type="RefSeq" id="WP_238226164.1">
    <property type="nucleotide sequence ID" value="NZ_BPQD01000016.1"/>
</dbReference>
<accession>A0ABT8BIX0</accession>
<comment type="caution">
    <text evidence="1">The sequence shown here is derived from an EMBL/GenBank/DDBJ whole genome shotgun (WGS) entry which is preliminary data.</text>
</comment>
<sequence>MKLSDLPRVGELKKSRDYLRDLHMNARAKPILVLNGFDLRPDLVAALKPALIDVIGVAIEAIDRDLAGLGVEV</sequence>
<name>A0ABT8BIX0_9HYPH</name>
<organism evidence="1 2">
    <name type="scientific">Methylobacterium adhaesivum</name>
    <dbReference type="NCBI Taxonomy" id="333297"/>
    <lineage>
        <taxon>Bacteria</taxon>
        <taxon>Pseudomonadati</taxon>
        <taxon>Pseudomonadota</taxon>
        <taxon>Alphaproteobacteria</taxon>
        <taxon>Hyphomicrobiales</taxon>
        <taxon>Methylobacteriaceae</taxon>
        <taxon>Methylobacterium</taxon>
    </lineage>
</organism>
<evidence type="ECO:0000313" key="1">
    <source>
        <dbReference type="EMBL" id="MDN3592084.1"/>
    </source>
</evidence>
<proteinExistence type="predicted"/>